<gene>
    <name evidence="1" type="ORF">SHERM_18318</name>
</gene>
<keyword evidence="2" id="KW-1185">Reference proteome</keyword>
<feature type="non-terminal residue" evidence="1">
    <location>
        <position position="219"/>
    </location>
</feature>
<dbReference type="OrthoDB" id="928641at2759"/>
<sequence length="219" mass="24759">KMNSYGGPPYPYTSYSNSYCYDGYSTSQGYDLSHSYTTSQGGYDSYTPNNYETPYYQHSSPDYHQEVLANTQEVLTSLLSVIEEFHNWRIIPVPSVLQTQLTKFDSTVVAFLDLDTSHILLGRYYSLSAKVCRESARLEGEFRAMVEQFASLKQAGLTLVYDGTQSLDTSEDIDDLYVRRISSHDDPGLQTMSNLHFSDGAITIDESECVDSKKIRCMV</sequence>
<name>A0A9N7R9H2_STRHE</name>
<dbReference type="EMBL" id="CACSLK010020200">
    <property type="protein sequence ID" value="CAA0820116.1"/>
    <property type="molecule type" value="Genomic_DNA"/>
</dbReference>
<dbReference type="AlphaFoldDB" id="A0A9N7R9H2"/>
<comment type="caution">
    <text evidence="1">The sequence shown here is derived from an EMBL/GenBank/DDBJ whole genome shotgun (WGS) entry which is preliminary data.</text>
</comment>
<feature type="non-terminal residue" evidence="1">
    <location>
        <position position="1"/>
    </location>
</feature>
<organism evidence="1 2">
    <name type="scientific">Striga hermonthica</name>
    <name type="common">Purple witchweed</name>
    <name type="synonym">Buchnera hermonthica</name>
    <dbReference type="NCBI Taxonomy" id="68872"/>
    <lineage>
        <taxon>Eukaryota</taxon>
        <taxon>Viridiplantae</taxon>
        <taxon>Streptophyta</taxon>
        <taxon>Embryophyta</taxon>
        <taxon>Tracheophyta</taxon>
        <taxon>Spermatophyta</taxon>
        <taxon>Magnoliopsida</taxon>
        <taxon>eudicotyledons</taxon>
        <taxon>Gunneridae</taxon>
        <taxon>Pentapetalae</taxon>
        <taxon>asterids</taxon>
        <taxon>lamiids</taxon>
        <taxon>Lamiales</taxon>
        <taxon>Orobanchaceae</taxon>
        <taxon>Buchnereae</taxon>
        <taxon>Striga</taxon>
    </lineage>
</organism>
<evidence type="ECO:0000313" key="1">
    <source>
        <dbReference type="EMBL" id="CAA0820116.1"/>
    </source>
</evidence>
<reference evidence="1" key="1">
    <citation type="submission" date="2019-12" db="EMBL/GenBank/DDBJ databases">
        <authorList>
            <person name="Scholes J."/>
        </authorList>
    </citation>
    <scope>NUCLEOTIDE SEQUENCE</scope>
</reference>
<proteinExistence type="predicted"/>
<protein>
    <submittedName>
        <fullName evidence="1">Uncharacterized protein</fullName>
    </submittedName>
</protein>
<evidence type="ECO:0000313" key="2">
    <source>
        <dbReference type="Proteomes" id="UP001153555"/>
    </source>
</evidence>
<dbReference type="Proteomes" id="UP001153555">
    <property type="component" value="Unassembled WGS sequence"/>
</dbReference>
<accession>A0A9N7R9H2</accession>